<dbReference type="RefSeq" id="WP_192463524.1">
    <property type="nucleotide sequence ID" value="NZ_JACYFJ010000008.1"/>
</dbReference>
<accession>A0ABV8JPH5</accession>
<dbReference type="EMBL" id="JBHSAW010000008">
    <property type="protein sequence ID" value="MFC4096459.1"/>
    <property type="molecule type" value="Genomic_DNA"/>
</dbReference>
<dbReference type="Proteomes" id="UP001595814">
    <property type="component" value="Unassembled WGS sequence"/>
</dbReference>
<name>A0ABV8JPH5_9FLAO</name>
<sequence length="167" mass="19279">MLRFFSLAMCLALTGSACKNDKKEQELLEKEAEIIEKEKKLEQESETFIEHEAAVELNPEVQLNLIYCENDSYIVRVDRLKSNDVRYMAWNKPKSTTERPDLILLDGQIEKQGSGGGYHFIFTNGHHSYIVENNLMGETNDSIGVFLKLMEGEEEMYFSKMTDLKLK</sequence>
<evidence type="ECO:0008006" key="4">
    <source>
        <dbReference type="Google" id="ProtNLM"/>
    </source>
</evidence>
<comment type="caution">
    <text evidence="2">The sequence shown here is derived from an EMBL/GenBank/DDBJ whole genome shotgun (WGS) entry which is preliminary data.</text>
</comment>
<keyword evidence="3" id="KW-1185">Reference proteome</keyword>
<keyword evidence="1" id="KW-0175">Coiled coil</keyword>
<proteinExistence type="predicted"/>
<protein>
    <recommendedName>
        <fullName evidence="4">Lipoprotein</fullName>
    </recommendedName>
</protein>
<feature type="coiled-coil region" evidence="1">
    <location>
        <begin position="18"/>
        <end position="47"/>
    </location>
</feature>
<gene>
    <name evidence="2" type="ORF">ACFOUT_11285</name>
</gene>
<organism evidence="2 3">
    <name type="scientific">Euzebyella saccharophila</name>
    <dbReference type="NCBI Taxonomy" id="679664"/>
    <lineage>
        <taxon>Bacteria</taxon>
        <taxon>Pseudomonadati</taxon>
        <taxon>Bacteroidota</taxon>
        <taxon>Flavobacteriia</taxon>
        <taxon>Flavobacteriales</taxon>
        <taxon>Flavobacteriaceae</taxon>
        <taxon>Euzebyella</taxon>
    </lineage>
</organism>
<evidence type="ECO:0000256" key="1">
    <source>
        <dbReference type="SAM" id="Coils"/>
    </source>
</evidence>
<dbReference type="PROSITE" id="PS51257">
    <property type="entry name" value="PROKAR_LIPOPROTEIN"/>
    <property type="match status" value="1"/>
</dbReference>
<reference evidence="3" key="1">
    <citation type="journal article" date="2019" name="Int. J. Syst. Evol. Microbiol.">
        <title>The Global Catalogue of Microorganisms (GCM) 10K type strain sequencing project: providing services to taxonomists for standard genome sequencing and annotation.</title>
        <authorList>
            <consortium name="The Broad Institute Genomics Platform"/>
            <consortium name="The Broad Institute Genome Sequencing Center for Infectious Disease"/>
            <person name="Wu L."/>
            <person name="Ma J."/>
        </authorList>
    </citation>
    <scope>NUCLEOTIDE SEQUENCE [LARGE SCALE GENOMIC DNA]</scope>
    <source>
        <strain evidence="3">CECT 7477</strain>
    </source>
</reference>
<evidence type="ECO:0000313" key="2">
    <source>
        <dbReference type="EMBL" id="MFC4096459.1"/>
    </source>
</evidence>
<evidence type="ECO:0000313" key="3">
    <source>
        <dbReference type="Proteomes" id="UP001595814"/>
    </source>
</evidence>